<gene>
    <name evidence="2" type="ORF">I553_2864</name>
</gene>
<organism evidence="2">
    <name type="scientific">Mycobacterium xenopi 4042</name>
    <dbReference type="NCBI Taxonomy" id="1299334"/>
    <lineage>
        <taxon>Bacteria</taxon>
        <taxon>Bacillati</taxon>
        <taxon>Actinomycetota</taxon>
        <taxon>Actinomycetes</taxon>
        <taxon>Mycobacteriales</taxon>
        <taxon>Mycobacteriaceae</taxon>
        <taxon>Mycobacterium</taxon>
    </lineage>
</organism>
<evidence type="ECO:0000256" key="1">
    <source>
        <dbReference type="SAM" id="MobiDB-lite"/>
    </source>
</evidence>
<reference evidence="2" key="1">
    <citation type="submission" date="2014-01" db="EMBL/GenBank/DDBJ databases">
        <authorList>
            <person name="Brown-Elliot B."/>
            <person name="Wallace R."/>
            <person name="Lenaerts A."/>
            <person name="Ordway D."/>
            <person name="DeGroote M.A."/>
            <person name="Parker T."/>
            <person name="Sizemore C."/>
            <person name="Tallon L.J."/>
            <person name="Sadzewicz L.K."/>
            <person name="Sengamalay N."/>
            <person name="Fraser C.M."/>
            <person name="Hine E."/>
            <person name="Shefchek K.A."/>
            <person name="Das S.P."/>
            <person name="Tettelin H."/>
        </authorList>
    </citation>
    <scope>NUCLEOTIDE SEQUENCE [LARGE SCALE GENOMIC DNA]</scope>
    <source>
        <strain evidence="2">4042</strain>
    </source>
</reference>
<feature type="compositionally biased region" description="Basic and acidic residues" evidence="1">
    <location>
        <begin position="41"/>
        <end position="55"/>
    </location>
</feature>
<feature type="region of interest" description="Disordered" evidence="1">
    <location>
        <begin position="41"/>
        <end position="93"/>
    </location>
</feature>
<accession>X8EDA5</accession>
<proteinExistence type="predicted"/>
<dbReference type="PATRIC" id="fig|1299334.3.peg.105"/>
<sequence>MLLVAAVGRGSAGLAILGAAAAVGDLTIDRRVVGAVVARVEEHDHAGDVGRDRGRGRDRRRRHGDEHAGADREPDTQANSYAHRATVARGRLG</sequence>
<name>X8EDA5_MYCXE</name>
<protein>
    <submittedName>
        <fullName evidence="2">Uncharacterized protein</fullName>
    </submittedName>
</protein>
<dbReference type="EMBL" id="JAOB01000004">
    <property type="protein sequence ID" value="EUA78574.1"/>
    <property type="molecule type" value="Genomic_DNA"/>
</dbReference>
<dbReference type="AlphaFoldDB" id="X8EDA5"/>
<evidence type="ECO:0000313" key="2">
    <source>
        <dbReference type="EMBL" id="EUA78574.1"/>
    </source>
</evidence>
<comment type="caution">
    <text evidence="2">The sequence shown here is derived from an EMBL/GenBank/DDBJ whole genome shotgun (WGS) entry which is preliminary data.</text>
</comment>
<feature type="compositionally biased region" description="Basic and acidic residues" evidence="1">
    <location>
        <begin position="63"/>
        <end position="75"/>
    </location>
</feature>